<dbReference type="InterPro" id="IPR031322">
    <property type="entry name" value="Shikimate/glucono_kinase"/>
</dbReference>
<comment type="caution">
    <text evidence="7">Lacks conserved residue(s) required for the propagation of feature annotation.</text>
</comment>
<dbReference type="GO" id="GO:0005524">
    <property type="term" value="F:ATP binding"/>
    <property type="evidence" value="ECO:0007669"/>
    <property type="project" value="UniProtKB-UniRule"/>
</dbReference>
<comment type="cofactor">
    <cofactor evidence="7">
        <name>Mg(2+)</name>
        <dbReference type="ChEBI" id="CHEBI:18420"/>
    </cofactor>
    <text evidence="7">Binds 1 Mg(2+) ion per subunit.</text>
</comment>
<keyword evidence="3 7" id="KW-0547">Nucleotide-binding</keyword>
<dbReference type="SUPFAM" id="SSF52540">
    <property type="entry name" value="P-loop containing nucleoside triphosphate hydrolases"/>
    <property type="match status" value="1"/>
</dbReference>
<sequence length="164" mass="18674">MEKPIYLTGFMGSGKSTLSQLLGKELAVPVFDTDQLAETLEQTKIKDIFASKGEEHFRVLETKVLQSIRQHAVVSTGGGIVIKEENRKWMLKNGIVVFLDCDFETLWARIKGDSTRPLAKSKENVTKLYLERKPLYQQCHIQMNTTDLTVQQTLTVLLNELKNF</sequence>
<comment type="function">
    <text evidence="7">Catalyzes the specific phosphorylation of the 3-hydroxyl group of shikimic acid using ATP as a cosubstrate.</text>
</comment>
<feature type="binding site" evidence="7">
    <location>
        <position position="34"/>
    </location>
    <ligand>
        <name>substrate</name>
    </ligand>
</feature>
<keyword evidence="7" id="KW-0479">Metal-binding</keyword>
<keyword evidence="1 7" id="KW-0028">Amino-acid biosynthesis</keyword>
<dbReference type="UniPathway" id="UPA00053">
    <property type="reaction ID" value="UER00088"/>
</dbReference>
<organism evidence="8 9">
    <name type="scientific">Bacillus oleivorans</name>
    <dbReference type="NCBI Taxonomy" id="1448271"/>
    <lineage>
        <taxon>Bacteria</taxon>
        <taxon>Bacillati</taxon>
        <taxon>Bacillota</taxon>
        <taxon>Bacilli</taxon>
        <taxon>Bacillales</taxon>
        <taxon>Bacillaceae</taxon>
        <taxon>Bacillus</taxon>
    </lineage>
</organism>
<keyword evidence="9" id="KW-1185">Reference proteome</keyword>
<dbReference type="InterPro" id="IPR027417">
    <property type="entry name" value="P-loop_NTPase"/>
</dbReference>
<feature type="binding site" evidence="7">
    <location>
        <position position="116"/>
    </location>
    <ligand>
        <name>ATP</name>
        <dbReference type="ChEBI" id="CHEBI:30616"/>
    </ligand>
</feature>
<keyword evidence="5 7" id="KW-0067">ATP-binding</keyword>
<evidence type="ECO:0000313" key="9">
    <source>
        <dbReference type="Proteomes" id="UP000219546"/>
    </source>
</evidence>
<keyword evidence="7" id="KW-0460">Magnesium</keyword>
<dbReference type="AlphaFoldDB" id="A0A285CK44"/>
<comment type="subunit">
    <text evidence="7">Monomer.</text>
</comment>
<protein>
    <recommendedName>
        <fullName evidence="7">Shikimate kinase</fullName>
        <shortName evidence="7">SK</shortName>
        <ecNumber evidence="7">2.7.1.71</ecNumber>
    </recommendedName>
</protein>
<dbReference type="GO" id="GO:0000287">
    <property type="term" value="F:magnesium ion binding"/>
    <property type="evidence" value="ECO:0007669"/>
    <property type="project" value="UniProtKB-UniRule"/>
</dbReference>
<feature type="binding site" evidence="7">
    <location>
        <begin position="12"/>
        <end position="17"/>
    </location>
    <ligand>
        <name>ATP</name>
        <dbReference type="ChEBI" id="CHEBI:30616"/>
    </ligand>
</feature>
<dbReference type="HAMAP" id="MF_00109">
    <property type="entry name" value="Shikimate_kinase"/>
    <property type="match status" value="1"/>
</dbReference>
<dbReference type="CDD" id="cd00464">
    <property type="entry name" value="SK"/>
    <property type="match status" value="1"/>
</dbReference>
<keyword evidence="4 7" id="KW-0418">Kinase</keyword>
<reference evidence="8 9" key="1">
    <citation type="submission" date="2017-08" db="EMBL/GenBank/DDBJ databases">
        <authorList>
            <person name="de Groot N.N."/>
        </authorList>
    </citation>
    <scope>NUCLEOTIDE SEQUENCE [LARGE SCALE GENOMIC DNA]</scope>
    <source>
        <strain evidence="8 9">JC228</strain>
    </source>
</reference>
<comment type="catalytic activity">
    <reaction evidence="7">
        <text>shikimate + ATP = 3-phosphoshikimate + ADP + H(+)</text>
        <dbReference type="Rhea" id="RHEA:13121"/>
        <dbReference type="ChEBI" id="CHEBI:15378"/>
        <dbReference type="ChEBI" id="CHEBI:30616"/>
        <dbReference type="ChEBI" id="CHEBI:36208"/>
        <dbReference type="ChEBI" id="CHEBI:145989"/>
        <dbReference type="ChEBI" id="CHEBI:456216"/>
        <dbReference type="EC" id="2.7.1.71"/>
    </reaction>
</comment>
<feature type="binding site" evidence="7">
    <location>
        <position position="132"/>
    </location>
    <ligand>
        <name>substrate</name>
    </ligand>
</feature>
<dbReference type="GO" id="GO:0008652">
    <property type="term" value="P:amino acid biosynthetic process"/>
    <property type="evidence" value="ECO:0007669"/>
    <property type="project" value="UniProtKB-KW"/>
</dbReference>
<dbReference type="EC" id="2.7.1.71" evidence="7"/>
<name>A0A285CK44_9BACI</name>
<dbReference type="GO" id="GO:0005829">
    <property type="term" value="C:cytosol"/>
    <property type="evidence" value="ECO:0007669"/>
    <property type="project" value="TreeGrafter"/>
</dbReference>
<dbReference type="GO" id="GO:0009423">
    <property type="term" value="P:chorismate biosynthetic process"/>
    <property type="evidence" value="ECO:0007669"/>
    <property type="project" value="UniProtKB-UniRule"/>
</dbReference>
<keyword evidence="7" id="KW-0963">Cytoplasm</keyword>
<dbReference type="PANTHER" id="PTHR21087:SF16">
    <property type="entry name" value="SHIKIMATE KINASE 1, CHLOROPLASTIC"/>
    <property type="match status" value="1"/>
</dbReference>
<dbReference type="PANTHER" id="PTHR21087">
    <property type="entry name" value="SHIKIMATE KINASE"/>
    <property type="match status" value="1"/>
</dbReference>
<feature type="binding site" evidence="7">
    <location>
        <position position="16"/>
    </location>
    <ligand>
        <name>Mg(2+)</name>
        <dbReference type="ChEBI" id="CHEBI:18420"/>
    </ligand>
</feature>
<keyword evidence="6 7" id="KW-0057">Aromatic amino acid biosynthesis</keyword>
<feature type="binding site" evidence="7">
    <location>
        <position position="58"/>
    </location>
    <ligand>
        <name>substrate</name>
    </ligand>
</feature>
<keyword evidence="2 7" id="KW-0808">Transferase</keyword>
<dbReference type="GO" id="GO:0009073">
    <property type="term" value="P:aromatic amino acid family biosynthetic process"/>
    <property type="evidence" value="ECO:0007669"/>
    <property type="project" value="UniProtKB-KW"/>
</dbReference>
<evidence type="ECO:0000313" key="8">
    <source>
        <dbReference type="EMBL" id="SNX67942.1"/>
    </source>
</evidence>
<dbReference type="Gene3D" id="3.40.50.300">
    <property type="entry name" value="P-loop containing nucleotide triphosphate hydrolases"/>
    <property type="match status" value="1"/>
</dbReference>
<dbReference type="Proteomes" id="UP000219546">
    <property type="component" value="Unassembled WGS sequence"/>
</dbReference>
<evidence type="ECO:0000256" key="4">
    <source>
        <dbReference type="ARBA" id="ARBA00022777"/>
    </source>
</evidence>
<dbReference type="RefSeq" id="WP_354237503.1">
    <property type="nucleotide sequence ID" value="NZ_JBEPMQ010000013.1"/>
</dbReference>
<dbReference type="PRINTS" id="PR01100">
    <property type="entry name" value="SHIKIMTKNASE"/>
</dbReference>
<feature type="binding site" evidence="7">
    <location>
        <position position="78"/>
    </location>
    <ligand>
        <name>substrate</name>
    </ligand>
</feature>
<dbReference type="GO" id="GO:0004765">
    <property type="term" value="F:shikimate kinase activity"/>
    <property type="evidence" value="ECO:0007669"/>
    <property type="project" value="UniProtKB-UniRule"/>
</dbReference>
<comment type="similarity">
    <text evidence="7">Belongs to the shikimate kinase family.</text>
</comment>
<evidence type="ECO:0000256" key="2">
    <source>
        <dbReference type="ARBA" id="ARBA00022679"/>
    </source>
</evidence>
<dbReference type="InterPro" id="IPR000623">
    <property type="entry name" value="Shikimate_kinase/TSH1"/>
</dbReference>
<evidence type="ECO:0000256" key="6">
    <source>
        <dbReference type="ARBA" id="ARBA00023141"/>
    </source>
</evidence>
<evidence type="ECO:0000256" key="3">
    <source>
        <dbReference type="ARBA" id="ARBA00022741"/>
    </source>
</evidence>
<evidence type="ECO:0000256" key="1">
    <source>
        <dbReference type="ARBA" id="ARBA00022605"/>
    </source>
</evidence>
<dbReference type="Pfam" id="PF01202">
    <property type="entry name" value="SKI"/>
    <property type="match status" value="1"/>
</dbReference>
<accession>A0A285CK44</accession>
<evidence type="ECO:0000256" key="5">
    <source>
        <dbReference type="ARBA" id="ARBA00022840"/>
    </source>
</evidence>
<comment type="subcellular location">
    <subcellularLocation>
        <location evidence="7">Cytoplasm</location>
    </subcellularLocation>
</comment>
<dbReference type="EMBL" id="OAOP01000002">
    <property type="protein sequence ID" value="SNX67942.1"/>
    <property type="molecule type" value="Genomic_DNA"/>
</dbReference>
<comment type="pathway">
    <text evidence="7">Metabolic intermediate biosynthesis; chorismate biosynthesis; chorismate from D-erythrose 4-phosphate and phosphoenolpyruvate: step 5/7.</text>
</comment>
<gene>
    <name evidence="7" type="primary">aroK</name>
    <name evidence="8" type="ORF">SAMN05877753_102146</name>
</gene>
<evidence type="ECO:0000256" key="7">
    <source>
        <dbReference type="HAMAP-Rule" id="MF_00109"/>
    </source>
</evidence>
<proteinExistence type="inferred from homology"/>